<gene>
    <name evidence="3" type="ORF">FYJ73_15555</name>
</gene>
<dbReference type="InterPro" id="IPR002525">
    <property type="entry name" value="Transp_IS110-like_N"/>
</dbReference>
<dbReference type="InterPro" id="IPR003346">
    <property type="entry name" value="Transposase_20"/>
</dbReference>
<accession>A0A7K0KKU0</accession>
<dbReference type="InterPro" id="IPR047650">
    <property type="entry name" value="Transpos_IS110"/>
</dbReference>
<dbReference type="AlphaFoldDB" id="A0A7K0KKU0"/>
<dbReference type="NCBIfam" id="NF033542">
    <property type="entry name" value="transpos_IS110"/>
    <property type="match status" value="1"/>
</dbReference>
<evidence type="ECO:0000313" key="3">
    <source>
        <dbReference type="EMBL" id="MST86060.1"/>
    </source>
</evidence>
<dbReference type="RefSeq" id="WP_154535652.1">
    <property type="nucleotide sequence ID" value="NZ_VUNG01000092.1"/>
</dbReference>
<evidence type="ECO:0000259" key="2">
    <source>
        <dbReference type="Pfam" id="PF02371"/>
    </source>
</evidence>
<dbReference type="Pfam" id="PF01548">
    <property type="entry name" value="DEDD_Tnp_IS110"/>
    <property type="match status" value="1"/>
</dbReference>
<reference evidence="3 4" key="1">
    <citation type="submission" date="2019-08" db="EMBL/GenBank/DDBJ databases">
        <title>In-depth cultivation of the pig gut microbiome towards novel bacterial diversity and tailored functional studies.</title>
        <authorList>
            <person name="Wylensek D."/>
            <person name="Hitch T.C.A."/>
            <person name="Clavel T."/>
        </authorList>
    </citation>
    <scope>NUCLEOTIDE SEQUENCE [LARGE SCALE GENOMIC DNA]</scope>
    <source>
        <strain evidence="3 4">LKV-178-WT-2A</strain>
    </source>
</reference>
<keyword evidence="4" id="KW-1185">Reference proteome</keyword>
<dbReference type="GO" id="GO:0006313">
    <property type="term" value="P:DNA transposition"/>
    <property type="evidence" value="ECO:0007669"/>
    <property type="project" value="InterPro"/>
</dbReference>
<organism evidence="3 4">
    <name type="scientific">Hallella mizrahii</name>
    <dbReference type="NCBI Taxonomy" id="2606637"/>
    <lineage>
        <taxon>Bacteria</taxon>
        <taxon>Pseudomonadati</taxon>
        <taxon>Bacteroidota</taxon>
        <taxon>Bacteroidia</taxon>
        <taxon>Bacteroidales</taxon>
        <taxon>Prevotellaceae</taxon>
        <taxon>Hallella</taxon>
    </lineage>
</organism>
<dbReference type="Pfam" id="PF02371">
    <property type="entry name" value="Transposase_20"/>
    <property type="match status" value="1"/>
</dbReference>
<feature type="domain" description="Transposase IS116/IS110/IS902 C-terminal" evidence="2">
    <location>
        <begin position="301"/>
        <end position="383"/>
    </location>
</feature>
<dbReference type="EMBL" id="VUNG01000092">
    <property type="protein sequence ID" value="MST86060.1"/>
    <property type="molecule type" value="Genomic_DNA"/>
</dbReference>
<protein>
    <submittedName>
        <fullName evidence="3">IS110 family transposase</fullName>
    </submittedName>
</protein>
<proteinExistence type="predicted"/>
<dbReference type="GO" id="GO:0004803">
    <property type="term" value="F:transposase activity"/>
    <property type="evidence" value="ECO:0007669"/>
    <property type="project" value="InterPro"/>
</dbReference>
<feature type="domain" description="Transposase IS110-like N-terminal" evidence="1">
    <location>
        <begin position="24"/>
        <end position="168"/>
    </location>
</feature>
<dbReference type="PANTHER" id="PTHR33055">
    <property type="entry name" value="TRANSPOSASE FOR INSERTION SEQUENCE ELEMENT IS1111A"/>
    <property type="match status" value="1"/>
</dbReference>
<dbReference type="PANTHER" id="PTHR33055:SF13">
    <property type="entry name" value="TRANSPOSASE"/>
    <property type="match status" value="1"/>
</dbReference>
<dbReference type="GO" id="GO:0003677">
    <property type="term" value="F:DNA binding"/>
    <property type="evidence" value="ECO:0007669"/>
    <property type="project" value="InterPro"/>
</dbReference>
<sequence length="461" mass="52644">MTKVRRKNGIGKDREFKVVHLNAAGVDVSPKEMQVCVPSDRDEKCNRTFGVYTKDLHEISAWLKKCGIDTVVMESTGVYWLPLFRVLKGDGFDVILVNPREAKNYAGKKTDEADAHWLMTLHTYGLLKACFQPDNVTREIRNLVRHRDNLIQSCSREVLHLQKEMEQMNLKLDNAFSDILGKSGQAIIKAILDGERDPERLAGLADWRCKKSKEEIKASLQATWDEDHLFIMKQSDDLYHYYKDLIKDTEAKIEELVNRYSASVDADKAAAMERSKKQKQLHNDVSFDIEQYAYNAWGVNVMRMPGMSKNSALRLLAELGPDFVEKFPDARHFESWANLVPNNKISGGKLLSSKVPNKNNPVGQVFRQCANALWRSNEPLGDYFRHIKARSGHLQAMVATGKKMAGIFYTMVKNKKEYDVSIYAKSKEKTLERRIKKLQAKILRLQNEQAQSGLKVTDGTD</sequence>
<comment type="caution">
    <text evidence="3">The sequence shown here is derived from an EMBL/GenBank/DDBJ whole genome shotgun (WGS) entry which is preliminary data.</text>
</comment>
<dbReference type="Proteomes" id="UP000438914">
    <property type="component" value="Unassembled WGS sequence"/>
</dbReference>
<evidence type="ECO:0000259" key="1">
    <source>
        <dbReference type="Pfam" id="PF01548"/>
    </source>
</evidence>
<evidence type="ECO:0000313" key="4">
    <source>
        <dbReference type="Proteomes" id="UP000438914"/>
    </source>
</evidence>
<name>A0A7K0KKU0_9BACT</name>